<organism evidence="1 2">
    <name type="scientific">Mya arenaria</name>
    <name type="common">Soft-shell clam</name>
    <dbReference type="NCBI Taxonomy" id="6604"/>
    <lineage>
        <taxon>Eukaryota</taxon>
        <taxon>Metazoa</taxon>
        <taxon>Spiralia</taxon>
        <taxon>Lophotrochozoa</taxon>
        <taxon>Mollusca</taxon>
        <taxon>Bivalvia</taxon>
        <taxon>Autobranchia</taxon>
        <taxon>Heteroconchia</taxon>
        <taxon>Euheterodonta</taxon>
        <taxon>Imparidentia</taxon>
        <taxon>Neoheterodontei</taxon>
        <taxon>Myida</taxon>
        <taxon>Myoidea</taxon>
        <taxon>Myidae</taxon>
        <taxon>Mya</taxon>
    </lineage>
</organism>
<proteinExistence type="predicted"/>
<evidence type="ECO:0000313" key="2">
    <source>
        <dbReference type="Proteomes" id="UP001164746"/>
    </source>
</evidence>
<dbReference type="EMBL" id="CP111016">
    <property type="protein sequence ID" value="WAR06506.1"/>
    <property type="molecule type" value="Genomic_DNA"/>
</dbReference>
<evidence type="ECO:0000313" key="1">
    <source>
        <dbReference type="EMBL" id="WAR06506.1"/>
    </source>
</evidence>
<gene>
    <name evidence="1" type="ORF">MAR_021875</name>
</gene>
<protein>
    <submittedName>
        <fullName evidence="1">Uncharacterized protein</fullName>
    </submittedName>
</protein>
<name>A0ABY7EH73_MYAAR</name>
<sequence length="173" mass="19507">MVTEFVLCHYGSKFVLSHCGYRNRVPVSNVGRITMDQFLLFCTILFGTFQLADAEPFACYSCTYTLSSDPRVDYECVNATQWPHTLKCERPRSCYTKALFNQDMSHVRSVLRTCQAPALCSGDNCCVKDGPYPTCEHKCTTDRCNSINVESWFDSGLSSAPAVFSDEKVLMEK</sequence>
<keyword evidence="2" id="KW-1185">Reference proteome</keyword>
<reference evidence="1" key="1">
    <citation type="submission" date="2022-11" db="EMBL/GenBank/DDBJ databases">
        <title>Centuries of genome instability and evolution in soft-shell clam transmissible cancer (bioRxiv).</title>
        <authorList>
            <person name="Hart S.F.M."/>
            <person name="Yonemitsu M.A."/>
            <person name="Giersch R.M."/>
            <person name="Beal B.F."/>
            <person name="Arriagada G."/>
            <person name="Davis B.W."/>
            <person name="Ostrander E.A."/>
            <person name="Goff S.P."/>
            <person name="Metzger M.J."/>
        </authorList>
    </citation>
    <scope>NUCLEOTIDE SEQUENCE</scope>
    <source>
        <strain evidence="1">MELC-2E11</strain>
        <tissue evidence="1">Siphon/mantle</tissue>
    </source>
</reference>
<dbReference type="Proteomes" id="UP001164746">
    <property type="component" value="Chromosome 5"/>
</dbReference>
<accession>A0ABY7EH73</accession>